<keyword evidence="8 11" id="KW-1133">Transmembrane helix</keyword>
<feature type="transmembrane region" description="Helical" evidence="11">
    <location>
        <begin position="12"/>
        <end position="30"/>
    </location>
</feature>
<comment type="subunit">
    <text evidence="3">Component of the ER membrane protein complex (EMC).</text>
</comment>
<evidence type="ECO:0000256" key="7">
    <source>
        <dbReference type="ARBA" id="ARBA00022824"/>
    </source>
</evidence>
<dbReference type="Gene3D" id="2.130.10.10">
    <property type="entry name" value="YVTN repeat-like/Quinoprotein amine dehydrogenase"/>
    <property type="match status" value="1"/>
</dbReference>
<dbReference type="InterPro" id="IPR011678">
    <property type="entry name" value="EMC1_C"/>
</dbReference>
<dbReference type="PANTHER" id="PTHR21573:SF0">
    <property type="entry name" value="ER MEMBRANE PROTEIN COMPLEX SUBUNIT 1"/>
    <property type="match status" value="1"/>
</dbReference>
<feature type="domain" description="EMC1 first beta-propeller" evidence="13">
    <location>
        <begin position="28"/>
        <end position="387"/>
    </location>
</feature>
<evidence type="ECO:0000256" key="1">
    <source>
        <dbReference type="ARBA" id="ARBA00004115"/>
    </source>
</evidence>
<evidence type="ECO:0000256" key="2">
    <source>
        <dbReference type="ARBA" id="ARBA00007904"/>
    </source>
</evidence>
<evidence type="ECO:0000256" key="8">
    <source>
        <dbReference type="ARBA" id="ARBA00022989"/>
    </source>
</evidence>
<keyword evidence="7" id="KW-0256">Endoplasmic reticulum</keyword>
<keyword evidence="9 11" id="KW-0472">Membrane</keyword>
<gene>
    <name evidence="14" type="primary">Necator_chrII.g7163</name>
    <name evidence="14" type="ORF">RB195_019370</name>
</gene>
<evidence type="ECO:0000256" key="6">
    <source>
        <dbReference type="ARBA" id="ARBA00022729"/>
    </source>
</evidence>
<evidence type="ECO:0000256" key="10">
    <source>
        <dbReference type="ARBA" id="ARBA00023180"/>
    </source>
</evidence>
<keyword evidence="5 11" id="KW-0812">Transmembrane</keyword>
<dbReference type="SUPFAM" id="SSF50998">
    <property type="entry name" value="Quinoprotein alcohol dehydrogenase-like"/>
    <property type="match status" value="2"/>
</dbReference>
<evidence type="ECO:0000313" key="15">
    <source>
        <dbReference type="Proteomes" id="UP001303046"/>
    </source>
</evidence>
<proteinExistence type="inferred from homology"/>
<dbReference type="Proteomes" id="UP001303046">
    <property type="component" value="Unassembled WGS sequence"/>
</dbReference>
<accession>A0ABR1CHE1</accession>
<name>A0ABR1CHE1_NECAM</name>
<dbReference type="PANTHER" id="PTHR21573">
    <property type="entry name" value="ER MEMBRANE PROTEIN COMPLEX SUBUNIT 1"/>
    <property type="match status" value="1"/>
</dbReference>
<evidence type="ECO:0000259" key="12">
    <source>
        <dbReference type="Pfam" id="PF07774"/>
    </source>
</evidence>
<evidence type="ECO:0000259" key="13">
    <source>
        <dbReference type="Pfam" id="PF25293"/>
    </source>
</evidence>
<evidence type="ECO:0000256" key="11">
    <source>
        <dbReference type="SAM" id="Phobius"/>
    </source>
</evidence>
<reference evidence="14 15" key="1">
    <citation type="submission" date="2023-08" db="EMBL/GenBank/DDBJ databases">
        <title>A Necator americanus chromosomal reference genome.</title>
        <authorList>
            <person name="Ilik V."/>
            <person name="Petrzelkova K.J."/>
            <person name="Pardy F."/>
            <person name="Fuh T."/>
            <person name="Niatou-Singa F.S."/>
            <person name="Gouil Q."/>
            <person name="Baker L."/>
            <person name="Ritchie M.E."/>
            <person name="Jex A.R."/>
            <person name="Gazzola D."/>
            <person name="Li H."/>
            <person name="Toshio Fujiwara R."/>
            <person name="Zhan B."/>
            <person name="Aroian R.V."/>
            <person name="Pafco B."/>
            <person name="Schwarz E.M."/>
        </authorList>
    </citation>
    <scope>NUCLEOTIDE SEQUENCE [LARGE SCALE GENOMIC DNA]</scope>
    <source>
        <strain evidence="14 15">Aroian</strain>
        <tissue evidence="14">Whole animal</tissue>
    </source>
</reference>
<dbReference type="Pfam" id="PF07774">
    <property type="entry name" value="EMC1_C"/>
    <property type="match status" value="1"/>
</dbReference>
<sequence length="989" mass="110521">MLCKFQLVMKAIYFYCLICILLPEFSYALFEDQVGKFDWRLQYVGCPHKVHFDTWGKSDRLLMSTRENVFASLSANSGQIVWRRIQEDVKGPVISIAMEVDDKALYTISAGGRVVRVWNKRNGALLWQKSISEDVETSVQPSIVLSEESVIVANSKKISCFSKNGDERWARAVPYSQWSIIRTTNTVVRHLSIANGVFTVEDISLSMGEASSRRSLNVKFTSIETCAVVRNFLICGHDDSLLWVDFTSSSLNVQEKKLGCNARAVDVLNERFLLTKCSTSASVFDVLQTGPDQRLLIPHQIDSAALNGNFLVAVSGKTLEVFDMTSFRQMFKTALPFDDENFAPIDAVYLSSKEAIEMLTVGRDCRMEFIVIDIAKSSIASEWVREEGLARIGAVEMVDLPLSELQQMIEDEFEEGGSGDVMSSFIRRLISQTSQMQKWLMKTANQIFSFSYMITTRTTSFSKLLDHVRLAAKASSHRGEMLERDFFNLRKMLIVASLDGVVFGLDSSDGSIVWRHWLGDNFAPLISSFGATEIPLFIHRSTAHYQLPGLASVVFRDFSSSAGVLVFFNPITGELVDKIHLATPISRTDVLNIVGKNHVNPLLVVGQNSQMSMENAFGRRCGHDIKIPPHRILSNFTLSCLTCSSEEQQRVYIYPPQPDEILSSAAPVYLFNVESSRISGTKVNLAEKKIIKTWASDLHLAPSEKIVIVKGKPRHQKVHSQGRVLIDRNVQYKYANPNLVAIAAIDSIHQYLSIFLVDVVSGQMIHSARLTKAAAPVHLVHCEHWIAYSYWSEKGRRTEIGVLELYEGSEQSNKDRFDSFAPTKQPPEVVSQSFIYAQGIEAMAVSETEKGLTTRSLLLALPVGGIHEVTRKLLDATRPLELTQEMREEMMIPYMPEIPVATEDMVNYNQTVHGVRGIKTAASGLESTSLMLAYGKDIFFTRLTPSGTFDILKDDFDHVLISAVLFGLITGSVISKKLARNNALAAAWT</sequence>
<comment type="caution">
    <text evidence="14">The sequence shown here is derived from an EMBL/GenBank/DDBJ whole genome shotgun (WGS) entry which is preliminary data.</text>
</comment>
<protein>
    <recommendedName>
        <fullName evidence="4">ER membrane protein complex subunit 1</fullName>
    </recommendedName>
</protein>
<comment type="similarity">
    <text evidence="2">Belongs to the EMC1 family.</text>
</comment>
<organism evidence="14 15">
    <name type="scientific">Necator americanus</name>
    <name type="common">Human hookworm</name>
    <dbReference type="NCBI Taxonomy" id="51031"/>
    <lineage>
        <taxon>Eukaryota</taxon>
        <taxon>Metazoa</taxon>
        <taxon>Ecdysozoa</taxon>
        <taxon>Nematoda</taxon>
        <taxon>Chromadorea</taxon>
        <taxon>Rhabditida</taxon>
        <taxon>Rhabditina</taxon>
        <taxon>Rhabditomorpha</taxon>
        <taxon>Strongyloidea</taxon>
        <taxon>Ancylostomatidae</taxon>
        <taxon>Bunostominae</taxon>
        <taxon>Necator</taxon>
    </lineage>
</organism>
<evidence type="ECO:0000313" key="14">
    <source>
        <dbReference type="EMBL" id="KAK6736631.1"/>
    </source>
</evidence>
<dbReference type="InterPro" id="IPR026895">
    <property type="entry name" value="EMC1"/>
</dbReference>
<evidence type="ECO:0000256" key="5">
    <source>
        <dbReference type="ARBA" id="ARBA00022692"/>
    </source>
</evidence>
<dbReference type="InterPro" id="IPR015943">
    <property type="entry name" value="WD40/YVTN_repeat-like_dom_sf"/>
</dbReference>
<evidence type="ECO:0000256" key="4">
    <source>
        <dbReference type="ARBA" id="ARBA00020824"/>
    </source>
</evidence>
<evidence type="ECO:0000256" key="3">
    <source>
        <dbReference type="ARBA" id="ARBA00011276"/>
    </source>
</evidence>
<keyword evidence="10" id="KW-0325">Glycoprotein</keyword>
<dbReference type="InterPro" id="IPR011047">
    <property type="entry name" value="Quinoprotein_ADH-like_sf"/>
</dbReference>
<dbReference type="InterPro" id="IPR058545">
    <property type="entry name" value="Beta-prop_EMC1_1st"/>
</dbReference>
<dbReference type="EMBL" id="JAVFWL010000002">
    <property type="protein sequence ID" value="KAK6736631.1"/>
    <property type="molecule type" value="Genomic_DNA"/>
</dbReference>
<comment type="subcellular location">
    <subcellularLocation>
        <location evidence="1">Endoplasmic reticulum membrane</location>
        <topology evidence="1">Single-pass type I membrane protein</topology>
    </subcellularLocation>
</comment>
<evidence type="ECO:0000256" key="9">
    <source>
        <dbReference type="ARBA" id="ARBA00023136"/>
    </source>
</evidence>
<feature type="domain" description="ER membrane protein complex subunit 1 C-terminal" evidence="12">
    <location>
        <begin position="782"/>
        <end position="988"/>
    </location>
</feature>
<dbReference type="Pfam" id="PF25293">
    <property type="entry name" value="Beta-prop_EMC1_N"/>
    <property type="match status" value="1"/>
</dbReference>
<keyword evidence="15" id="KW-1185">Reference proteome</keyword>
<keyword evidence="6" id="KW-0732">Signal</keyword>